<keyword evidence="1" id="KW-1133">Transmembrane helix</keyword>
<name>A0A382HQD2_9ZZZZ</name>
<evidence type="ECO:0000256" key="1">
    <source>
        <dbReference type="SAM" id="Phobius"/>
    </source>
</evidence>
<dbReference type="AlphaFoldDB" id="A0A382HQD2"/>
<protein>
    <submittedName>
        <fullName evidence="2">Uncharacterized protein</fullName>
    </submittedName>
</protein>
<gene>
    <name evidence="2" type="ORF">METZ01_LOCUS242021</name>
</gene>
<evidence type="ECO:0000313" key="2">
    <source>
        <dbReference type="EMBL" id="SVB89167.1"/>
    </source>
</evidence>
<dbReference type="EMBL" id="UINC01062490">
    <property type="protein sequence ID" value="SVB89167.1"/>
    <property type="molecule type" value="Genomic_DNA"/>
</dbReference>
<proteinExistence type="predicted"/>
<accession>A0A382HQD2</accession>
<feature type="transmembrane region" description="Helical" evidence="1">
    <location>
        <begin position="6"/>
        <end position="27"/>
    </location>
</feature>
<keyword evidence="1" id="KW-0812">Transmembrane</keyword>
<keyword evidence="1" id="KW-0472">Membrane</keyword>
<sequence>MILVLILLFGMLTVLLLASFALLLLILMDELPQYKRWVSAKIRATGKRMEHA</sequence>
<organism evidence="2">
    <name type="scientific">marine metagenome</name>
    <dbReference type="NCBI Taxonomy" id="408172"/>
    <lineage>
        <taxon>unclassified sequences</taxon>
        <taxon>metagenomes</taxon>
        <taxon>ecological metagenomes</taxon>
    </lineage>
</organism>
<reference evidence="2" key="1">
    <citation type="submission" date="2018-05" db="EMBL/GenBank/DDBJ databases">
        <authorList>
            <person name="Lanie J.A."/>
            <person name="Ng W.-L."/>
            <person name="Kazmierczak K.M."/>
            <person name="Andrzejewski T.M."/>
            <person name="Davidsen T.M."/>
            <person name="Wayne K.J."/>
            <person name="Tettelin H."/>
            <person name="Glass J.I."/>
            <person name="Rusch D."/>
            <person name="Podicherti R."/>
            <person name="Tsui H.-C.T."/>
            <person name="Winkler M.E."/>
        </authorList>
    </citation>
    <scope>NUCLEOTIDE SEQUENCE</scope>
</reference>